<comment type="caution">
    <text evidence="3">The sequence shown here is derived from an EMBL/GenBank/DDBJ whole genome shotgun (WGS) entry which is preliminary data.</text>
</comment>
<evidence type="ECO:0000313" key="4">
    <source>
        <dbReference type="Proteomes" id="UP001207605"/>
    </source>
</evidence>
<accession>A0ABT2S6C1</accession>
<protein>
    <recommendedName>
        <fullName evidence="1">CO-methylating acetyl-CoA synthase</fullName>
        <ecNumber evidence="1">2.3.1.169</ecNumber>
    </recommendedName>
</protein>
<evidence type="ECO:0000256" key="1">
    <source>
        <dbReference type="ARBA" id="ARBA00012244"/>
    </source>
</evidence>
<gene>
    <name evidence="3" type="ORF">OCV65_07840</name>
</gene>
<dbReference type="InterPro" id="IPR004461">
    <property type="entry name" value="CO_DH/Ac-CoA_synth_bsu"/>
</dbReference>
<organism evidence="3 4">
    <name type="scientific">Dorea ammoniilytica</name>
    <dbReference type="NCBI Taxonomy" id="2981788"/>
    <lineage>
        <taxon>Bacteria</taxon>
        <taxon>Bacillati</taxon>
        <taxon>Bacillota</taxon>
        <taxon>Clostridia</taxon>
        <taxon>Lachnospirales</taxon>
        <taxon>Lachnospiraceae</taxon>
        <taxon>Dorea</taxon>
    </lineage>
</organism>
<dbReference type="RefSeq" id="WP_262581594.1">
    <property type="nucleotide sequence ID" value="NZ_JAOQJV010000008.1"/>
</dbReference>
<proteinExistence type="predicted"/>
<dbReference type="Gene3D" id="3.30.1650.10">
    <property type="entry name" value="Bifunctional carbon monoxide dehydrogenase/acetyl-coa synthase(codh/acs), Chain M, domain 3"/>
    <property type="match status" value="1"/>
</dbReference>
<dbReference type="Pfam" id="PF03598">
    <property type="entry name" value="CdhC"/>
    <property type="match status" value="1"/>
</dbReference>
<dbReference type="EC" id="2.3.1.169" evidence="1"/>
<dbReference type="InterPro" id="IPR038571">
    <property type="entry name" value="CO_DH/Ac-CoA_synth_bsu_3_sf"/>
</dbReference>
<keyword evidence="2" id="KW-0808">Transferase</keyword>
<reference evidence="3 4" key="1">
    <citation type="journal article" date="2021" name="ISME Commun">
        <title>Automated analysis of genomic sequences facilitates high-throughput and comprehensive description of bacteria.</title>
        <authorList>
            <person name="Hitch T.C.A."/>
        </authorList>
    </citation>
    <scope>NUCLEOTIDE SEQUENCE [LARGE SCALE GENOMIC DNA]</scope>
    <source>
        <strain evidence="3 4">Sanger_02</strain>
    </source>
</reference>
<dbReference type="SUPFAM" id="SSF56821">
    <property type="entry name" value="Prismane protein-like"/>
    <property type="match status" value="1"/>
</dbReference>
<evidence type="ECO:0000256" key="2">
    <source>
        <dbReference type="ARBA" id="ARBA00022679"/>
    </source>
</evidence>
<dbReference type="EMBL" id="JAOQJV010000008">
    <property type="protein sequence ID" value="MCU6700142.1"/>
    <property type="molecule type" value="Genomic_DNA"/>
</dbReference>
<keyword evidence="4" id="KW-1185">Reference proteome</keyword>
<evidence type="ECO:0000313" key="3">
    <source>
        <dbReference type="EMBL" id="MCU6700142.1"/>
    </source>
</evidence>
<dbReference type="Proteomes" id="UP001207605">
    <property type="component" value="Unassembled WGS sequence"/>
</dbReference>
<name>A0ABT2S6C1_9FIRM</name>
<sequence length="240" mass="27495">MRLYDEVIHESLHLLETQSGKKLRTKAAGSWKDIGKESMILRSEMAYELGGDNLPAIGSQMLTADAALVSGDEIWLYGKDLPQIRKNTAFARLALVRVKEDIMGEGDALYNQIRRLEYTKYHMYPEGYMMRISAASEREMVRIGKDALRKGLDFEKIGNMFLRAYHKNPAVEAVKLIFLTMEDFPYRELERQVKKAEQITRAIDHILKDIAMNCQSCSLKQICDEVEGMRELHFGAVQAQ</sequence>
<dbReference type="InterPro" id="IPR011254">
    <property type="entry name" value="Prismane-like_sf"/>
</dbReference>